<dbReference type="FunFam" id="3.90.600.10:FF:000001">
    <property type="entry name" value="Trifunctional purine biosynthetic protein adenosine-3"/>
    <property type="match status" value="1"/>
</dbReference>
<dbReference type="Pfam" id="PF02843">
    <property type="entry name" value="GARS_C"/>
    <property type="match status" value="1"/>
</dbReference>
<gene>
    <name evidence="14" type="ORF">C2E20_5105</name>
</gene>
<sequence length="463" mass="48626">MAAQLYSAHAGARPLAASRPPLRAAARRSAVVTCAGKQNVLVVGSGGREHALAWKLAQSPSCGTLYVAPGNAGTALEPGMVTLPQLNPSNHKQVIDFCKQNGVEFVLVGPEQPLVEGLADSLAEAGITAFGPTAAAAQLEGSKAFMKNICRKYNIPTAQYETFTDPATAKAFITQCGAPIVVKTSGLAAGKGVIVAQTLEEAYQAVDDMMLNNAFGEAGTTVVVEEFLDGEEASFFAFIDGERCVPLVGAQDHKAVGEGDTGPNTGGMGSYSPAPVLTPQIEQQAMDELIYPTAHGMCAEGTPFRGVIFAGLMIKEGRAKLLEHNVRFGDPECQSLMVRLRSDLLESLLAQCRGEDIKLEWSADPSLTVVLAANGYPGSYAKGGAIRNLEAVTGAKVFHAGTSLKDGQVISTGGRVLGVTATGKDVLEAQQNAYAAVDTIDFPDGFCRRDIGWRAVERLRAAR</sequence>
<dbReference type="SMART" id="SM01210">
    <property type="entry name" value="GARS_C"/>
    <property type="match status" value="1"/>
</dbReference>
<dbReference type="AlphaFoldDB" id="A0A2P6VBX3"/>
<evidence type="ECO:0000259" key="13">
    <source>
        <dbReference type="PROSITE" id="PS50975"/>
    </source>
</evidence>
<dbReference type="EMBL" id="LHPF02000014">
    <property type="protein sequence ID" value="PSC71561.1"/>
    <property type="molecule type" value="Genomic_DNA"/>
</dbReference>
<dbReference type="Pfam" id="PF02844">
    <property type="entry name" value="GARS_N"/>
    <property type="match status" value="1"/>
</dbReference>
<protein>
    <recommendedName>
        <fullName evidence="2">phosphoribosylamine--glycine ligase</fullName>
        <ecNumber evidence="2">6.3.4.13</ecNumber>
    </recommendedName>
    <alternativeName>
        <fullName evidence="10">Glycinamide ribonucleotide synthetase</fullName>
    </alternativeName>
    <alternativeName>
        <fullName evidence="11">Phosphoribosylglycinamide synthetase</fullName>
    </alternativeName>
</protein>
<dbReference type="InterPro" id="IPR037123">
    <property type="entry name" value="PRibGlycinamide_synth_C_sf"/>
</dbReference>
<dbReference type="InterPro" id="IPR016185">
    <property type="entry name" value="PreATP-grasp_dom_sf"/>
</dbReference>
<name>A0A2P6VBX3_9CHLO</name>
<dbReference type="InterPro" id="IPR011054">
    <property type="entry name" value="Rudment_hybrid_motif"/>
</dbReference>
<dbReference type="NCBIfam" id="TIGR00877">
    <property type="entry name" value="purD"/>
    <property type="match status" value="1"/>
</dbReference>
<dbReference type="EMBL" id="LHPF02000014">
    <property type="protein sequence ID" value="PSC71562.1"/>
    <property type="molecule type" value="Genomic_DNA"/>
</dbReference>
<dbReference type="GO" id="GO:0005524">
    <property type="term" value="F:ATP binding"/>
    <property type="evidence" value="ECO:0007669"/>
    <property type="project" value="UniProtKB-UniRule"/>
</dbReference>
<dbReference type="EC" id="6.3.4.13" evidence="2"/>
<reference evidence="14" key="2">
    <citation type="submission" date="2018-02" db="EMBL/GenBank/DDBJ databases">
        <authorList>
            <person name="Cohen D.B."/>
            <person name="Kent A.D."/>
        </authorList>
    </citation>
    <scope>NUCLEOTIDE SEQUENCE</scope>
    <source>
        <strain evidence="14">SAG 241.80</strain>
    </source>
</reference>
<dbReference type="OrthoDB" id="2018833at2759"/>
<evidence type="ECO:0000256" key="2">
    <source>
        <dbReference type="ARBA" id="ARBA00013255"/>
    </source>
</evidence>
<dbReference type="PROSITE" id="PS50975">
    <property type="entry name" value="ATP_GRASP"/>
    <property type="match status" value="1"/>
</dbReference>
<evidence type="ECO:0000256" key="9">
    <source>
        <dbReference type="ARBA" id="ARBA00038345"/>
    </source>
</evidence>
<dbReference type="UniPathway" id="UPA00074">
    <property type="reaction ID" value="UER00125"/>
</dbReference>
<dbReference type="InterPro" id="IPR020559">
    <property type="entry name" value="PRibGlycinamide_synth_CS"/>
</dbReference>
<evidence type="ECO:0000256" key="5">
    <source>
        <dbReference type="ARBA" id="ARBA00022741"/>
    </source>
</evidence>
<dbReference type="InterPro" id="IPR020562">
    <property type="entry name" value="PRibGlycinamide_synth_N"/>
</dbReference>
<dbReference type="SUPFAM" id="SSF56059">
    <property type="entry name" value="Glutathione synthetase ATP-binding domain-like"/>
    <property type="match status" value="1"/>
</dbReference>
<dbReference type="InterPro" id="IPR013815">
    <property type="entry name" value="ATP_grasp_subdomain_1"/>
</dbReference>
<proteinExistence type="inferred from homology"/>
<dbReference type="GO" id="GO:0046872">
    <property type="term" value="F:metal ion binding"/>
    <property type="evidence" value="ECO:0007669"/>
    <property type="project" value="UniProtKB-KW"/>
</dbReference>
<dbReference type="InterPro" id="IPR011761">
    <property type="entry name" value="ATP-grasp"/>
</dbReference>
<evidence type="ECO:0000256" key="8">
    <source>
        <dbReference type="ARBA" id="ARBA00023211"/>
    </source>
</evidence>
<dbReference type="InterPro" id="IPR020561">
    <property type="entry name" value="PRibGlycinamid_synth_ATP-grasp"/>
</dbReference>
<dbReference type="PANTHER" id="PTHR43472:SF1">
    <property type="entry name" value="PHOSPHORIBOSYLAMINE--GLYCINE LIGASE, CHLOROPLASTIC"/>
    <property type="match status" value="1"/>
</dbReference>
<organism evidence="14 15">
    <name type="scientific">Micractinium conductrix</name>
    <dbReference type="NCBI Taxonomy" id="554055"/>
    <lineage>
        <taxon>Eukaryota</taxon>
        <taxon>Viridiplantae</taxon>
        <taxon>Chlorophyta</taxon>
        <taxon>core chlorophytes</taxon>
        <taxon>Trebouxiophyceae</taxon>
        <taxon>Chlorellales</taxon>
        <taxon>Chlorellaceae</taxon>
        <taxon>Chlorella clade</taxon>
        <taxon>Micractinium</taxon>
    </lineage>
</organism>
<keyword evidence="3 14" id="KW-0436">Ligase</keyword>
<dbReference type="Pfam" id="PF01071">
    <property type="entry name" value="GARS_A"/>
    <property type="match status" value="1"/>
</dbReference>
<evidence type="ECO:0000313" key="14">
    <source>
        <dbReference type="EMBL" id="PSC71561.1"/>
    </source>
</evidence>
<comment type="similarity">
    <text evidence="9">Belongs to the GARS family.</text>
</comment>
<dbReference type="Gene3D" id="3.30.470.20">
    <property type="entry name" value="ATP-grasp fold, B domain"/>
    <property type="match status" value="1"/>
</dbReference>
<keyword evidence="5 12" id="KW-0547">Nucleotide-binding</keyword>
<feature type="domain" description="ATP-grasp" evidence="13">
    <location>
        <begin position="147"/>
        <end position="353"/>
    </location>
</feature>
<dbReference type="GO" id="GO:0009113">
    <property type="term" value="P:purine nucleobase biosynthetic process"/>
    <property type="evidence" value="ECO:0007669"/>
    <property type="project" value="InterPro"/>
</dbReference>
<evidence type="ECO:0000256" key="12">
    <source>
        <dbReference type="PROSITE-ProRule" id="PRU00409"/>
    </source>
</evidence>
<keyword evidence="7 12" id="KW-0067">ATP-binding</keyword>
<dbReference type="PROSITE" id="PS00184">
    <property type="entry name" value="GARS"/>
    <property type="match status" value="1"/>
</dbReference>
<dbReference type="InterPro" id="IPR020560">
    <property type="entry name" value="PRibGlycinamide_synth_C-dom"/>
</dbReference>
<dbReference type="Gene3D" id="3.40.50.20">
    <property type="match status" value="1"/>
</dbReference>
<dbReference type="SMART" id="SM01209">
    <property type="entry name" value="GARS_A"/>
    <property type="match status" value="1"/>
</dbReference>
<evidence type="ECO:0000256" key="3">
    <source>
        <dbReference type="ARBA" id="ARBA00022598"/>
    </source>
</evidence>
<comment type="caution">
    <text evidence="14">The sequence shown here is derived from an EMBL/GenBank/DDBJ whole genome shotgun (WGS) entry which is preliminary data.</text>
</comment>
<dbReference type="PANTHER" id="PTHR43472">
    <property type="entry name" value="PHOSPHORIBOSYLAMINE--GLYCINE LIGASE"/>
    <property type="match status" value="1"/>
</dbReference>
<dbReference type="Proteomes" id="UP000239649">
    <property type="component" value="Unassembled WGS sequence"/>
</dbReference>
<keyword evidence="8" id="KW-0464">Manganese</keyword>
<reference evidence="14 15" key="1">
    <citation type="journal article" date="2018" name="Plant J.">
        <title>Genome sequences of Chlorella sorokiniana UTEX 1602 and Micractinium conductrix SAG 241.80: implications to maltose excretion by a green alga.</title>
        <authorList>
            <person name="Arriola M.B."/>
            <person name="Velmurugan N."/>
            <person name="Zhang Y."/>
            <person name="Plunkett M.H."/>
            <person name="Hondzo H."/>
            <person name="Barney B.M."/>
        </authorList>
    </citation>
    <scope>NUCLEOTIDE SEQUENCE [LARGE SCALE GENOMIC DNA]</scope>
    <source>
        <strain evidence="14 15">SAG 241.80</strain>
    </source>
</reference>
<keyword evidence="4" id="KW-0479">Metal-binding</keyword>
<evidence type="ECO:0000256" key="6">
    <source>
        <dbReference type="ARBA" id="ARBA00022755"/>
    </source>
</evidence>
<dbReference type="STRING" id="554055.A0A2P6VBX3"/>
<dbReference type="SUPFAM" id="SSF52440">
    <property type="entry name" value="PreATP-grasp domain"/>
    <property type="match status" value="1"/>
</dbReference>
<accession>A0A2P6VBX3</accession>
<evidence type="ECO:0000256" key="1">
    <source>
        <dbReference type="ARBA" id="ARBA00005174"/>
    </source>
</evidence>
<evidence type="ECO:0000256" key="10">
    <source>
        <dbReference type="ARBA" id="ARBA00042242"/>
    </source>
</evidence>
<dbReference type="FunFam" id="3.30.1490.20:FF:000006">
    <property type="entry name" value="phosphoribosylamine--glycine ligase, chloroplastic-like"/>
    <property type="match status" value="1"/>
</dbReference>
<evidence type="ECO:0000256" key="7">
    <source>
        <dbReference type="ARBA" id="ARBA00022840"/>
    </source>
</evidence>
<evidence type="ECO:0000256" key="11">
    <source>
        <dbReference type="ARBA" id="ARBA00042864"/>
    </source>
</evidence>
<dbReference type="GO" id="GO:0006189">
    <property type="term" value="P:'de novo' IMP biosynthetic process"/>
    <property type="evidence" value="ECO:0007669"/>
    <property type="project" value="UniProtKB-UniPathway"/>
</dbReference>
<keyword evidence="15" id="KW-1185">Reference proteome</keyword>
<dbReference type="HAMAP" id="MF_00138">
    <property type="entry name" value="GARS"/>
    <property type="match status" value="1"/>
</dbReference>
<comment type="pathway">
    <text evidence="1">Purine metabolism; IMP biosynthesis via de novo pathway; N(1)-(5-phospho-D-ribosyl)glycinamide from 5-phospho-alpha-D-ribose 1-diphosphate: step 2/2.</text>
</comment>
<evidence type="ECO:0000313" key="15">
    <source>
        <dbReference type="Proteomes" id="UP000239649"/>
    </source>
</evidence>
<keyword evidence="6" id="KW-0658">Purine biosynthesis</keyword>
<dbReference type="SUPFAM" id="SSF51246">
    <property type="entry name" value="Rudiment single hybrid motif"/>
    <property type="match status" value="1"/>
</dbReference>
<evidence type="ECO:0000256" key="4">
    <source>
        <dbReference type="ARBA" id="ARBA00022723"/>
    </source>
</evidence>
<dbReference type="Gene3D" id="3.30.1490.20">
    <property type="entry name" value="ATP-grasp fold, A domain"/>
    <property type="match status" value="1"/>
</dbReference>
<dbReference type="FunFam" id="3.40.50.20:FF:000006">
    <property type="entry name" value="Phosphoribosylamine--glycine ligase, chloroplastic"/>
    <property type="match status" value="1"/>
</dbReference>
<dbReference type="Gene3D" id="3.90.600.10">
    <property type="entry name" value="Phosphoribosylglycinamide synthetase, C-terminal domain"/>
    <property type="match status" value="1"/>
</dbReference>
<dbReference type="GO" id="GO:0004637">
    <property type="term" value="F:phosphoribosylamine-glycine ligase activity"/>
    <property type="evidence" value="ECO:0007669"/>
    <property type="project" value="UniProtKB-EC"/>
</dbReference>
<dbReference type="InterPro" id="IPR000115">
    <property type="entry name" value="PRibGlycinamide_synth"/>
</dbReference>